<evidence type="ECO:0000256" key="2">
    <source>
        <dbReference type="ARBA" id="ARBA00023015"/>
    </source>
</evidence>
<dbReference type="PROSITE" id="PS00686">
    <property type="entry name" value="NFYA_HAP2_1"/>
    <property type="match status" value="1"/>
</dbReference>
<evidence type="ECO:0000313" key="10">
    <source>
        <dbReference type="Proteomes" id="UP000738359"/>
    </source>
</evidence>
<evidence type="ECO:0000256" key="7">
    <source>
        <dbReference type="RuleBase" id="RU367155"/>
    </source>
</evidence>
<evidence type="ECO:0000256" key="4">
    <source>
        <dbReference type="ARBA" id="ARBA00023159"/>
    </source>
</evidence>
<evidence type="ECO:0000313" key="9">
    <source>
        <dbReference type="EMBL" id="KAF9967660.1"/>
    </source>
</evidence>
<keyword evidence="10" id="KW-1185">Reference proteome</keyword>
<comment type="function">
    <text evidence="7">Component of the sequence-specific heterotrimeric transcription factor (NF-Y) which specifically recognizes a 5'-CCAAT-3' box motif found in the promoters of its target genes.</text>
</comment>
<dbReference type="Proteomes" id="UP000738359">
    <property type="component" value="Unassembled WGS sequence"/>
</dbReference>
<keyword evidence="6 7" id="KW-0539">Nucleus</keyword>
<keyword evidence="3 7" id="KW-0238">DNA-binding</keyword>
<dbReference type="GO" id="GO:0003677">
    <property type="term" value="F:DNA binding"/>
    <property type="evidence" value="ECO:0007669"/>
    <property type="project" value="UniProtKB-KW"/>
</dbReference>
<feature type="region of interest" description="Disordered" evidence="8">
    <location>
        <begin position="148"/>
        <end position="225"/>
    </location>
</feature>
<feature type="compositionally biased region" description="Low complexity" evidence="8">
    <location>
        <begin position="7"/>
        <end position="18"/>
    </location>
</feature>
<sequence length="464" mass="48532">MAPTSPPGTSSTSGSHPHPQYEHEGHYPAHPPQPFPQEVQHHQLPLTGDAAGGDEEPMYVNAKQYHRILKRRAARAKLEEMNRMAKIRKPYLHESRHKHAMRRPRGPGGRFLTSHEIAELDRLQALFESQGGVGPVGGDMHLAQSNYTPEQQQQFIQQQIQIQRQQGGPQGQQSQQSMPQQDRGQASQLQQYQQQDPRSHIPPPLQHHMPSGSLPGEGASESSTLHPGFQMQSFQAGASLVYPPQQNPAFYGQSFDQQQPSSSSVPTTGISTSGPMPGAGLLGAPDARSYARSPTNESSSSRGGISSASSTGATAGTSITDHTAGSGPTLHSGLNATSSPSVSSAYFQSSFSTSVPGPPSSDEAGAEDTGFGSSASALWTPSNSSHNTPTPTAMADNAGGVVDGNGMSRPGLTVGLPPDLSSGSGGSATLQQADQQVGGSGEGQADALEENDGSSSLLTPTGDD</sequence>
<evidence type="ECO:0000256" key="6">
    <source>
        <dbReference type="ARBA" id="ARBA00023242"/>
    </source>
</evidence>
<dbReference type="EMBL" id="JAAAHY010000065">
    <property type="protein sequence ID" value="KAF9967660.1"/>
    <property type="molecule type" value="Genomic_DNA"/>
</dbReference>
<feature type="compositionally biased region" description="Polar residues" evidence="8">
    <location>
        <begin position="453"/>
        <end position="464"/>
    </location>
</feature>
<dbReference type="GO" id="GO:0003700">
    <property type="term" value="F:DNA-binding transcription factor activity"/>
    <property type="evidence" value="ECO:0007669"/>
    <property type="project" value="UniProtKB-UniRule"/>
</dbReference>
<reference evidence="9" key="1">
    <citation type="journal article" date="2020" name="Fungal Divers.">
        <title>Resolving the Mortierellaceae phylogeny through synthesis of multi-gene phylogenetics and phylogenomics.</title>
        <authorList>
            <person name="Vandepol N."/>
            <person name="Liber J."/>
            <person name="Desiro A."/>
            <person name="Na H."/>
            <person name="Kennedy M."/>
            <person name="Barry K."/>
            <person name="Grigoriev I.V."/>
            <person name="Miller A.N."/>
            <person name="O'Donnell K."/>
            <person name="Stajich J.E."/>
            <person name="Bonito G."/>
        </authorList>
    </citation>
    <scope>NUCLEOTIDE SEQUENCE</scope>
    <source>
        <strain evidence="9">CK1249</strain>
    </source>
</reference>
<organism evidence="9 10">
    <name type="scientific">Mortierella alpina</name>
    <name type="common">Oleaginous fungus</name>
    <name type="synonym">Mortierella renispora</name>
    <dbReference type="NCBI Taxonomy" id="64518"/>
    <lineage>
        <taxon>Eukaryota</taxon>
        <taxon>Fungi</taxon>
        <taxon>Fungi incertae sedis</taxon>
        <taxon>Mucoromycota</taxon>
        <taxon>Mortierellomycotina</taxon>
        <taxon>Mortierellomycetes</taxon>
        <taxon>Mortierellales</taxon>
        <taxon>Mortierellaceae</taxon>
        <taxon>Mortierella</taxon>
    </lineage>
</organism>
<evidence type="ECO:0000256" key="1">
    <source>
        <dbReference type="ARBA" id="ARBA00004123"/>
    </source>
</evidence>
<dbReference type="AlphaFoldDB" id="A0A9P6JD62"/>
<dbReference type="Gene3D" id="6.10.250.2430">
    <property type="match status" value="1"/>
</dbReference>
<keyword evidence="4" id="KW-0010">Activator</keyword>
<comment type="similarity">
    <text evidence="7">Belongs to the NFYA/HAP2 subunit family.</text>
</comment>
<feature type="region of interest" description="Disordered" evidence="8">
    <location>
        <begin position="1"/>
        <end position="59"/>
    </location>
</feature>
<dbReference type="GO" id="GO:0016602">
    <property type="term" value="C:CCAAT-binding factor complex"/>
    <property type="evidence" value="ECO:0007669"/>
    <property type="project" value="InterPro"/>
</dbReference>
<feature type="compositionally biased region" description="Low complexity" evidence="8">
    <location>
        <begin position="151"/>
        <end position="195"/>
    </location>
</feature>
<keyword evidence="2 7" id="KW-0805">Transcription regulation</keyword>
<feature type="compositionally biased region" description="Low complexity" evidence="8">
    <location>
        <begin position="298"/>
        <end position="320"/>
    </location>
</feature>
<feature type="compositionally biased region" description="Polar residues" evidence="8">
    <location>
        <begin position="371"/>
        <end position="391"/>
    </location>
</feature>
<dbReference type="SMART" id="SM00521">
    <property type="entry name" value="CBF"/>
    <property type="match status" value="1"/>
</dbReference>
<feature type="compositionally biased region" description="Low complexity" evidence="8">
    <location>
        <begin position="253"/>
        <end position="264"/>
    </location>
</feature>
<dbReference type="Pfam" id="PF02045">
    <property type="entry name" value="CBFB_NFYA"/>
    <property type="match status" value="1"/>
</dbReference>
<comment type="caution">
    <text evidence="9">The sequence shown here is derived from an EMBL/GenBank/DDBJ whole genome shotgun (WGS) entry which is preliminary data.</text>
</comment>
<proteinExistence type="inferred from homology"/>
<accession>A0A9P6JD62</accession>
<evidence type="ECO:0000256" key="3">
    <source>
        <dbReference type="ARBA" id="ARBA00023125"/>
    </source>
</evidence>
<dbReference type="InterPro" id="IPR001289">
    <property type="entry name" value="NFYA"/>
</dbReference>
<evidence type="ECO:0000256" key="8">
    <source>
        <dbReference type="SAM" id="MobiDB-lite"/>
    </source>
</evidence>
<dbReference type="PRINTS" id="PR00616">
    <property type="entry name" value="CCAATSUBUNTB"/>
</dbReference>
<feature type="compositionally biased region" description="Polar residues" evidence="8">
    <location>
        <begin position="428"/>
        <end position="437"/>
    </location>
</feature>
<evidence type="ECO:0000256" key="5">
    <source>
        <dbReference type="ARBA" id="ARBA00023163"/>
    </source>
</evidence>
<comment type="subcellular location">
    <subcellularLocation>
        <location evidence="1 7">Nucleus</location>
    </subcellularLocation>
</comment>
<feature type="compositionally biased region" description="Low complexity" evidence="8">
    <location>
        <begin position="338"/>
        <end position="354"/>
    </location>
</feature>
<name>A0A9P6JD62_MORAP</name>
<protein>
    <recommendedName>
        <fullName evidence="7">Transcriptional activator HAP2</fullName>
    </recommendedName>
</protein>
<dbReference type="InterPro" id="IPR018362">
    <property type="entry name" value="CCAAT-binding_factor_CS"/>
</dbReference>
<feature type="compositionally biased region" description="Low complexity" evidence="8">
    <location>
        <begin position="274"/>
        <end position="285"/>
    </location>
</feature>
<keyword evidence="5 7" id="KW-0804">Transcription</keyword>
<comment type="subunit">
    <text evidence="7">Heterotrimer.</text>
</comment>
<feature type="region of interest" description="Disordered" evidence="8">
    <location>
        <begin position="245"/>
        <end position="464"/>
    </location>
</feature>
<dbReference type="OrthoDB" id="1097733at2759"/>
<gene>
    <name evidence="9" type="primary">HAP2_3</name>
    <name evidence="9" type="ORF">BGZ70_008712</name>
</gene>
<dbReference type="PANTHER" id="PTHR12632">
    <property type="entry name" value="TRANSCRIPTION FACTOR NF-Y ALPHA-RELATED"/>
    <property type="match status" value="1"/>
</dbReference>
<dbReference type="PROSITE" id="PS51152">
    <property type="entry name" value="NFYA_HAP2_2"/>
    <property type="match status" value="1"/>
</dbReference>